<accession>A0A0E9SAU8</accession>
<reference evidence="1" key="2">
    <citation type="journal article" date="2015" name="Fish Shellfish Immunol.">
        <title>Early steps in the European eel (Anguilla anguilla)-Vibrio vulnificus interaction in the gills: Role of the RtxA13 toxin.</title>
        <authorList>
            <person name="Callol A."/>
            <person name="Pajuelo D."/>
            <person name="Ebbesson L."/>
            <person name="Teles M."/>
            <person name="MacKenzie S."/>
            <person name="Amaro C."/>
        </authorList>
    </citation>
    <scope>NUCLEOTIDE SEQUENCE</scope>
</reference>
<evidence type="ECO:0000313" key="1">
    <source>
        <dbReference type="EMBL" id="JAH38534.1"/>
    </source>
</evidence>
<dbReference type="AlphaFoldDB" id="A0A0E9SAU8"/>
<sequence length="46" mass="5307">MRAEQKRLLGQLSEAETEKQKLRKPSAACRKTCALCAKSTRWNWSI</sequence>
<dbReference type="EMBL" id="GBXM01070043">
    <property type="protein sequence ID" value="JAH38534.1"/>
    <property type="molecule type" value="Transcribed_RNA"/>
</dbReference>
<proteinExistence type="predicted"/>
<protein>
    <submittedName>
        <fullName evidence="1">Uncharacterized protein</fullName>
    </submittedName>
</protein>
<name>A0A0E9SAU8_ANGAN</name>
<organism evidence="1">
    <name type="scientific">Anguilla anguilla</name>
    <name type="common">European freshwater eel</name>
    <name type="synonym">Muraena anguilla</name>
    <dbReference type="NCBI Taxonomy" id="7936"/>
    <lineage>
        <taxon>Eukaryota</taxon>
        <taxon>Metazoa</taxon>
        <taxon>Chordata</taxon>
        <taxon>Craniata</taxon>
        <taxon>Vertebrata</taxon>
        <taxon>Euteleostomi</taxon>
        <taxon>Actinopterygii</taxon>
        <taxon>Neopterygii</taxon>
        <taxon>Teleostei</taxon>
        <taxon>Anguilliformes</taxon>
        <taxon>Anguillidae</taxon>
        <taxon>Anguilla</taxon>
    </lineage>
</organism>
<reference evidence="1" key="1">
    <citation type="submission" date="2014-11" db="EMBL/GenBank/DDBJ databases">
        <authorList>
            <person name="Amaro Gonzalez C."/>
        </authorList>
    </citation>
    <scope>NUCLEOTIDE SEQUENCE</scope>
</reference>